<feature type="domain" description="Alpha-carbonic anhydrase" evidence="3">
    <location>
        <begin position="231"/>
        <end position="504"/>
    </location>
</feature>
<name>A0AAW1NCS1_POPJA</name>
<dbReference type="GO" id="GO:0008270">
    <property type="term" value="F:zinc ion binding"/>
    <property type="evidence" value="ECO:0007669"/>
    <property type="project" value="InterPro"/>
</dbReference>
<reference evidence="4 5" key="1">
    <citation type="journal article" date="2024" name="BMC Genomics">
        <title>De novo assembly and annotation of Popillia japonica's genome with initial clues to its potential as an invasive pest.</title>
        <authorList>
            <person name="Cucini C."/>
            <person name="Boschi S."/>
            <person name="Funari R."/>
            <person name="Cardaioli E."/>
            <person name="Iannotti N."/>
            <person name="Marturano G."/>
            <person name="Paoli F."/>
            <person name="Bruttini M."/>
            <person name="Carapelli A."/>
            <person name="Frati F."/>
            <person name="Nardi F."/>
        </authorList>
    </citation>
    <scope>NUCLEOTIDE SEQUENCE [LARGE SCALE GENOMIC DNA]</scope>
    <source>
        <strain evidence="4">DMR45628</strain>
    </source>
</reference>
<organism evidence="4 5">
    <name type="scientific">Popillia japonica</name>
    <name type="common">Japanese beetle</name>
    <dbReference type="NCBI Taxonomy" id="7064"/>
    <lineage>
        <taxon>Eukaryota</taxon>
        <taxon>Metazoa</taxon>
        <taxon>Ecdysozoa</taxon>
        <taxon>Arthropoda</taxon>
        <taxon>Hexapoda</taxon>
        <taxon>Insecta</taxon>
        <taxon>Pterygota</taxon>
        <taxon>Neoptera</taxon>
        <taxon>Endopterygota</taxon>
        <taxon>Coleoptera</taxon>
        <taxon>Polyphaga</taxon>
        <taxon>Scarabaeiformia</taxon>
        <taxon>Scarabaeidae</taxon>
        <taxon>Rutelinae</taxon>
        <taxon>Popillia</taxon>
    </lineage>
</organism>
<evidence type="ECO:0000313" key="5">
    <source>
        <dbReference type="Proteomes" id="UP001458880"/>
    </source>
</evidence>
<keyword evidence="5" id="KW-1185">Reference proteome</keyword>
<dbReference type="Pfam" id="PF00194">
    <property type="entry name" value="Carb_anhydrase"/>
    <property type="match status" value="1"/>
</dbReference>
<dbReference type="Proteomes" id="UP001458880">
    <property type="component" value="Unassembled WGS sequence"/>
</dbReference>
<feature type="compositionally biased region" description="Basic and acidic residues" evidence="2">
    <location>
        <begin position="163"/>
        <end position="206"/>
    </location>
</feature>
<dbReference type="InterPro" id="IPR036398">
    <property type="entry name" value="CA_dom_sf"/>
</dbReference>
<feature type="compositionally biased region" description="Polar residues" evidence="2">
    <location>
        <begin position="58"/>
        <end position="69"/>
    </location>
</feature>
<dbReference type="AlphaFoldDB" id="A0AAW1NCS1"/>
<gene>
    <name evidence="4" type="ORF">QE152_g626</name>
</gene>
<dbReference type="SUPFAM" id="SSF51069">
    <property type="entry name" value="Carbonic anhydrase"/>
    <property type="match status" value="1"/>
</dbReference>
<feature type="compositionally biased region" description="Basic residues" evidence="2">
    <location>
        <begin position="153"/>
        <end position="162"/>
    </location>
</feature>
<evidence type="ECO:0000256" key="2">
    <source>
        <dbReference type="SAM" id="MobiDB-lite"/>
    </source>
</evidence>
<dbReference type="GO" id="GO:0004089">
    <property type="term" value="F:carbonate dehydratase activity"/>
    <property type="evidence" value="ECO:0007669"/>
    <property type="project" value="InterPro"/>
</dbReference>
<accession>A0AAW1NCS1</accession>
<evidence type="ECO:0000313" key="4">
    <source>
        <dbReference type="EMBL" id="KAK9758569.1"/>
    </source>
</evidence>
<dbReference type="PANTHER" id="PTHR18952:SF114">
    <property type="entry name" value="CARBONIC ANHYDRASE 3, ISOFORM A"/>
    <property type="match status" value="1"/>
</dbReference>
<dbReference type="PROSITE" id="PS51144">
    <property type="entry name" value="ALPHA_CA_2"/>
    <property type="match status" value="1"/>
</dbReference>
<dbReference type="InterPro" id="IPR001148">
    <property type="entry name" value="CA_dom"/>
</dbReference>
<feature type="compositionally biased region" description="Basic and acidic residues" evidence="2">
    <location>
        <begin position="76"/>
        <end position="99"/>
    </location>
</feature>
<evidence type="ECO:0000256" key="1">
    <source>
        <dbReference type="ARBA" id="ARBA00010718"/>
    </source>
</evidence>
<proteinExistence type="inferred from homology"/>
<feature type="compositionally biased region" description="Basic and acidic residues" evidence="2">
    <location>
        <begin position="122"/>
        <end position="133"/>
    </location>
</feature>
<feature type="region of interest" description="Disordered" evidence="2">
    <location>
        <begin position="57"/>
        <end position="206"/>
    </location>
</feature>
<feature type="compositionally biased region" description="Basic and acidic residues" evidence="2">
    <location>
        <begin position="142"/>
        <end position="152"/>
    </location>
</feature>
<dbReference type="InterPro" id="IPR023561">
    <property type="entry name" value="Carbonic_anhydrase_a-class"/>
</dbReference>
<protein>
    <submittedName>
        <fullName evidence="4">Eukaryotic-type carbonic anhydrase</fullName>
    </submittedName>
</protein>
<dbReference type="GO" id="GO:0005737">
    <property type="term" value="C:cytoplasm"/>
    <property type="evidence" value="ECO:0007669"/>
    <property type="project" value="TreeGrafter"/>
</dbReference>
<comment type="similarity">
    <text evidence="1">Belongs to the alpha-carbonic anhydrase family.</text>
</comment>
<evidence type="ECO:0000259" key="3">
    <source>
        <dbReference type="PROSITE" id="PS51144"/>
    </source>
</evidence>
<dbReference type="CDD" id="cd00326">
    <property type="entry name" value="alpha_CA"/>
    <property type="match status" value="1"/>
</dbReference>
<dbReference type="PANTHER" id="PTHR18952">
    <property type="entry name" value="CARBONIC ANHYDRASE"/>
    <property type="match status" value="1"/>
</dbReference>
<dbReference type="SMART" id="SM01057">
    <property type="entry name" value="Carb_anhydrase"/>
    <property type="match status" value="1"/>
</dbReference>
<dbReference type="Gene3D" id="3.10.200.10">
    <property type="entry name" value="Alpha carbonic anhydrase"/>
    <property type="match status" value="1"/>
</dbReference>
<dbReference type="EMBL" id="JASPKY010000003">
    <property type="protein sequence ID" value="KAK9758569.1"/>
    <property type="molecule type" value="Genomic_DNA"/>
</dbReference>
<comment type="caution">
    <text evidence="4">The sequence shown here is derived from an EMBL/GenBank/DDBJ whole genome shotgun (WGS) entry which is preliminary data.</text>
</comment>
<sequence>MLYLLICLKNRNKSDGFNTINVLLNLNLSKSSEDIDNIFQDFNFYYYFLRKMSKNDNETQIAETSQSRYNTRKRRLSEDKDNTHVKDVKVKQDYIDKSEHKKLKPREDDNEEDLNGEEVLSADDKLEETKNGDAEEGEEIKEELPSESEKRTTRSKRTRKRKLSEDKEKDGEVKPETSRKLSEDKEKDGEVKPETSRKRKERDEKEVEEVVVKRKRVTKSECFCAPFDKKPDYSEDQDAILTVEDWRLQKVQSPIALKHEDSNEYDNFDPLEFHGHWDNEGDASFTNNGYTATLMFKNREAPFLLGGPLHEDIYIFEQLHFHWSSDDHSGCEHIFEGKAYSMEAHAVHYNSKYGSFKDAVDKHDGLAVVAFFLQATDDFENDCFKKLSEAVKEIVKINSTTDLSEAVKEIVKINSTTDVRPDCLTWIKEGAQCKGYYTYQGSLTTEPYFESVTWIIYPKPIHISNQQVENFRAMKSTPCEQHNILNNVRPVQTPQKKLDIIYARSHRLSV</sequence>